<evidence type="ECO:0000313" key="2">
    <source>
        <dbReference type="Proteomes" id="UP000010802"/>
    </source>
</evidence>
<dbReference type="AlphaFoldDB" id="F4LSB9"/>
<proteinExistence type="predicted"/>
<name>F4LSB9_TEPAE</name>
<evidence type="ECO:0000313" key="1">
    <source>
        <dbReference type="EMBL" id="CDI40585.1"/>
    </source>
</evidence>
<dbReference type="KEGG" id="tae:TepiRe1_1135"/>
<gene>
    <name evidence="1" type="ordered locus">TEPIRE1_1135</name>
</gene>
<reference evidence="2" key="1">
    <citation type="journal article" date="2013" name="Genome Announc.">
        <title>First genome sequence of a syntrophic acetate-oxidizing bacterium, Tepidanaerobacter acetatoxydans strain Re1.</title>
        <authorList>
            <person name="Manzoor S."/>
            <person name="Bongcam-Rudloff E."/>
            <person name="Schnurer A."/>
            <person name="Muller B."/>
        </authorList>
    </citation>
    <scope>NUCLEOTIDE SEQUENCE [LARGE SCALE GENOMIC DNA]</scope>
    <source>
        <strain evidence="2">Re1</strain>
    </source>
</reference>
<protein>
    <submittedName>
        <fullName evidence="1">Uncharacterized protein</fullName>
    </submittedName>
</protein>
<dbReference type="STRING" id="1209989.TepRe1_1037"/>
<dbReference type="HOGENOM" id="CLU_2921216_0_0_9"/>
<dbReference type="KEGG" id="tep:TepRe1_1037"/>
<dbReference type="EMBL" id="HF563609">
    <property type="protein sequence ID" value="CDI40585.1"/>
    <property type="molecule type" value="Genomic_DNA"/>
</dbReference>
<organism evidence="1 2">
    <name type="scientific">Tepidanaerobacter acetatoxydans (strain DSM 21804 / JCM 16047 / Re1)</name>
    <dbReference type="NCBI Taxonomy" id="1209989"/>
    <lineage>
        <taxon>Bacteria</taxon>
        <taxon>Bacillati</taxon>
        <taxon>Bacillota</taxon>
        <taxon>Clostridia</taxon>
        <taxon>Thermosediminibacterales</taxon>
        <taxon>Tepidanaerobacteraceae</taxon>
        <taxon>Tepidanaerobacter</taxon>
    </lineage>
</organism>
<dbReference type="Proteomes" id="UP000010802">
    <property type="component" value="Chromosome"/>
</dbReference>
<keyword evidence="2" id="KW-1185">Reference proteome</keyword>
<accession>F4LSB9</accession>
<sequence>MIVRAWKGIRFELDKYEARRIATMKQYIRRDIDRVTFDAKIAIINEEEQKEMEEGGGKNRM</sequence>